<dbReference type="AlphaFoldDB" id="A0A0F9T6W0"/>
<proteinExistence type="predicted"/>
<comment type="caution">
    <text evidence="1">The sequence shown here is derived from an EMBL/GenBank/DDBJ whole genome shotgun (WGS) entry which is preliminary data.</text>
</comment>
<sequence length="200" mass="22969">MTDVKPWDQREGEPIMWYYRFRSHYLPLEPDGRTLQKAYLSVRAGSKGRLKSAKATMAWNHAARDWEWKKRALAYDNRILVAIEKASDETTETMVARHLAGLRSVFKKAVQYLGEHDFENMNDARLALKLAIDEERKALGLPSYLMGITRLSDGELLARYREVIEELGRTRSGNDQERDITATIIDAKFTESGPEADANY</sequence>
<organism evidence="1">
    <name type="scientific">marine sediment metagenome</name>
    <dbReference type="NCBI Taxonomy" id="412755"/>
    <lineage>
        <taxon>unclassified sequences</taxon>
        <taxon>metagenomes</taxon>
        <taxon>ecological metagenomes</taxon>
    </lineage>
</organism>
<gene>
    <name evidence="1" type="ORF">LCGC14_0428370</name>
</gene>
<name>A0A0F9T6W0_9ZZZZ</name>
<accession>A0A0F9T6W0</accession>
<dbReference type="EMBL" id="LAZR01000399">
    <property type="protein sequence ID" value="KKN70682.1"/>
    <property type="molecule type" value="Genomic_DNA"/>
</dbReference>
<protein>
    <submittedName>
        <fullName evidence="1">Uncharacterized protein</fullName>
    </submittedName>
</protein>
<reference evidence="1" key="1">
    <citation type="journal article" date="2015" name="Nature">
        <title>Complex archaea that bridge the gap between prokaryotes and eukaryotes.</title>
        <authorList>
            <person name="Spang A."/>
            <person name="Saw J.H."/>
            <person name="Jorgensen S.L."/>
            <person name="Zaremba-Niedzwiedzka K."/>
            <person name="Martijn J."/>
            <person name="Lind A.E."/>
            <person name="van Eijk R."/>
            <person name="Schleper C."/>
            <person name="Guy L."/>
            <person name="Ettema T.J."/>
        </authorList>
    </citation>
    <scope>NUCLEOTIDE SEQUENCE</scope>
</reference>
<evidence type="ECO:0000313" key="1">
    <source>
        <dbReference type="EMBL" id="KKN70682.1"/>
    </source>
</evidence>